<evidence type="ECO:0000313" key="11">
    <source>
        <dbReference type="EMBL" id="EAC6548949.1"/>
    </source>
</evidence>
<evidence type="ECO:0000313" key="55">
    <source>
        <dbReference type="EMBL" id="KAA9449057.1"/>
    </source>
</evidence>
<dbReference type="Proteomes" id="UP000354255">
    <property type="component" value="Unassembled WGS sequence"/>
</dbReference>
<dbReference type="Proteomes" id="UP000398321">
    <property type="component" value="Unassembled WGS sequence"/>
</dbReference>
<dbReference type="Pfam" id="PF06305">
    <property type="entry name" value="LapA_dom"/>
    <property type="match status" value="1"/>
</dbReference>
<evidence type="ECO:0000313" key="51">
    <source>
        <dbReference type="EMBL" id="HAC0012671.1"/>
    </source>
</evidence>
<dbReference type="Proteomes" id="UP000840039">
    <property type="component" value="Unassembled WGS sequence"/>
</dbReference>
<evidence type="ECO:0000313" key="50">
    <source>
        <dbReference type="EMBL" id="HAB8556746.1"/>
    </source>
</evidence>
<evidence type="ECO:0000313" key="62">
    <source>
        <dbReference type="Proteomes" id="UP000337746"/>
    </source>
</evidence>
<evidence type="ECO:0000313" key="65">
    <source>
        <dbReference type="Proteomes" id="UP000345329"/>
    </source>
</evidence>
<dbReference type="Proteomes" id="UP000344343">
    <property type="component" value="Unassembled WGS sequence"/>
</dbReference>
<dbReference type="Proteomes" id="UP000455569">
    <property type="component" value="Unassembled WGS sequence"/>
</dbReference>
<evidence type="ECO:0000313" key="78">
    <source>
        <dbReference type="Proteomes" id="UP000423131"/>
    </source>
</evidence>
<evidence type="ECO:0000313" key="46">
    <source>
        <dbReference type="EMBL" id="EDO0985089.1"/>
    </source>
</evidence>
<name>A0A0B8R3B7_LISMN</name>
<dbReference type="EMBL" id="AAAIKW010000002">
    <property type="protein sequence ID" value="EAC4551622.1"/>
    <property type="molecule type" value="Genomic_DNA"/>
</dbReference>
<dbReference type="EMBL" id="AANEHK010000002">
    <property type="protein sequence ID" value="EDO0985089.1"/>
    <property type="molecule type" value="Genomic_DNA"/>
</dbReference>
<evidence type="ECO:0000256" key="5">
    <source>
        <dbReference type="SAM" id="Coils"/>
    </source>
</evidence>
<dbReference type="Proteomes" id="UP000852906">
    <property type="component" value="Unassembled WGS sequence"/>
</dbReference>
<evidence type="ECO:0000313" key="42">
    <source>
        <dbReference type="EMBL" id="ECY6545100.1"/>
    </source>
</evidence>
<evidence type="ECO:0000313" key="22">
    <source>
        <dbReference type="EMBL" id="EAG1893389.1"/>
    </source>
</evidence>
<dbReference type="EMBL" id="AABAWE010000004">
    <property type="protein sequence ID" value="EAG2087412.1"/>
    <property type="molecule type" value="Genomic_DNA"/>
</dbReference>
<evidence type="ECO:0000313" key="76">
    <source>
        <dbReference type="Proteomes" id="UP000403352"/>
    </source>
</evidence>
<keyword evidence="5" id="KW-0175">Coiled coil</keyword>
<evidence type="ECO:0000313" key="59">
    <source>
        <dbReference type="Proteomes" id="UP000272537"/>
    </source>
</evidence>
<dbReference type="EMBL" id="AABBYJ010000002">
    <property type="protein sequence ID" value="EAG4330372.1"/>
    <property type="molecule type" value="Genomic_DNA"/>
</dbReference>
<comment type="caution">
    <text evidence="45">The sequence shown here is derived from an EMBL/GenBank/DDBJ whole genome shotgun (WGS) entry which is preliminary data.</text>
</comment>
<dbReference type="EMBL" id="AANPAU010000003">
    <property type="protein sequence ID" value="EDP8513680.1"/>
    <property type="molecule type" value="Genomic_DNA"/>
</dbReference>
<dbReference type="Proteomes" id="UP000841146">
    <property type="component" value="Unassembled WGS sequence"/>
</dbReference>
<dbReference type="Proteomes" id="UP000389283">
    <property type="component" value="Unassembled WGS sequence"/>
</dbReference>
<dbReference type="KEGG" id="lmv:Y193_08075"/>
<dbReference type="Proteomes" id="UP000365297">
    <property type="component" value="Unassembled WGS sequence"/>
</dbReference>
<dbReference type="EMBL" id="JACAVN010000003">
    <property type="protein sequence ID" value="NYA01655.1"/>
    <property type="molecule type" value="Genomic_DNA"/>
</dbReference>
<reference evidence="53" key="9">
    <citation type="submission" date="2019-11" db="EMBL/GenBank/DDBJ databases">
        <authorList>
            <consortium name="NCBI Pathogen Detection Project"/>
        </authorList>
    </citation>
    <scope>NUCLEOTIDE SEQUENCE</scope>
    <source>
        <strain evidence="48">09CEB371LM</strain>
        <strain evidence="54">2017-325981-023-01</strain>
        <strain evidence="50">CFIAFB20100120</strain>
        <strain evidence="49">CFIAFB20130012</strain>
        <strain evidence="52">CFIAFB20170037</strain>
        <strain evidence="51">CFIAFB20170045</strain>
        <strain evidence="53">DMG1500109</strain>
    </source>
</reference>
<dbReference type="Proteomes" id="UP000478682">
    <property type="component" value="Unassembled WGS sequence"/>
</dbReference>
<dbReference type="EMBL" id="AAAJWF010000004">
    <property type="protein sequence ID" value="EAC7480464.1"/>
    <property type="molecule type" value="Genomic_DNA"/>
</dbReference>
<evidence type="ECO:0000313" key="67">
    <source>
        <dbReference type="Proteomes" id="UP000354255"/>
    </source>
</evidence>
<dbReference type="Proteomes" id="UP000546397">
    <property type="component" value="Unassembled WGS sequence"/>
</dbReference>
<keyword evidence="1" id="KW-1003">Cell membrane</keyword>
<dbReference type="EMBL" id="AABATR010000003">
    <property type="protein sequence ID" value="EAG1893389.1"/>
    <property type="molecule type" value="Genomic_DNA"/>
</dbReference>
<dbReference type="Proteomes" id="UP000403352">
    <property type="component" value="Unassembled WGS sequence"/>
</dbReference>
<dbReference type="Proteomes" id="UP000566721">
    <property type="component" value="Unassembled WGS sequence"/>
</dbReference>
<evidence type="ECO:0000313" key="81">
    <source>
        <dbReference type="Proteomes" id="UP000460224"/>
    </source>
</evidence>
<evidence type="ECO:0000313" key="27">
    <source>
        <dbReference type="EMBL" id="EAG4330372.1"/>
    </source>
</evidence>
<dbReference type="EMBL" id="DAAIJL010000004">
    <property type="protein sequence ID" value="HAB8556746.1"/>
    <property type="molecule type" value="Genomic_DNA"/>
</dbReference>
<feature type="compositionally biased region" description="Basic and acidic residues" evidence="6">
    <location>
        <begin position="99"/>
        <end position="114"/>
    </location>
</feature>
<dbReference type="EMBL" id="AABFVG010000001">
    <property type="protein sequence ID" value="EAH2280682.1"/>
    <property type="molecule type" value="Genomic_DNA"/>
</dbReference>
<dbReference type="Proteomes" id="UP000527632">
    <property type="component" value="Unassembled WGS sequence"/>
</dbReference>
<evidence type="ECO:0000313" key="80">
    <source>
        <dbReference type="Proteomes" id="UP000455569"/>
    </source>
</evidence>
<evidence type="ECO:0000313" key="83">
    <source>
        <dbReference type="Proteomes" id="UP000467536"/>
    </source>
</evidence>
<dbReference type="GO" id="GO:0005886">
    <property type="term" value="C:plasma membrane"/>
    <property type="evidence" value="ECO:0007669"/>
    <property type="project" value="InterPro"/>
</dbReference>
<dbReference type="Proteomes" id="UP000549379">
    <property type="component" value="Unassembled WGS sequence"/>
</dbReference>
<dbReference type="EMBL" id="AANDSR010000003">
    <property type="protein sequence ID" value="EDN9836246.1"/>
    <property type="molecule type" value="Genomic_DNA"/>
</dbReference>
<evidence type="ECO:0000313" key="14">
    <source>
        <dbReference type="EMBL" id="EAD1184925.1"/>
    </source>
</evidence>
<dbReference type="EMBL" id="AABGHY010000002">
    <property type="protein sequence ID" value="EAH3293392.1"/>
    <property type="molecule type" value="Genomic_DNA"/>
</dbReference>
<evidence type="ECO:0000313" key="84">
    <source>
        <dbReference type="Proteomes" id="UP000478682"/>
    </source>
</evidence>
<evidence type="ECO:0000313" key="100">
    <source>
        <dbReference type="Proteomes" id="UP000840197"/>
    </source>
</evidence>
<evidence type="ECO:0000313" key="101">
    <source>
        <dbReference type="Proteomes" id="UP000841146"/>
    </source>
</evidence>
<feature type="coiled-coil region" evidence="5">
    <location>
        <begin position="67"/>
        <end position="94"/>
    </location>
</feature>
<evidence type="ECO:0000313" key="57">
    <source>
        <dbReference type="EMBL" id="OET52410.1"/>
    </source>
</evidence>
<dbReference type="Proteomes" id="UP000339309">
    <property type="component" value="Unassembled WGS sequence"/>
</dbReference>
<dbReference type="EMBL" id="AALGDA010000049">
    <property type="protein sequence ID" value="ECY9783743.1"/>
    <property type="molecule type" value="Genomic_DNA"/>
</dbReference>
<evidence type="ECO:0000256" key="4">
    <source>
        <dbReference type="ARBA" id="ARBA00023136"/>
    </source>
</evidence>
<dbReference type="EMBL" id="AAAIXK010000002">
    <property type="protein sequence ID" value="EAC5549741.1"/>
    <property type="molecule type" value="Genomic_DNA"/>
</dbReference>
<dbReference type="EMBL" id="AABDGJ010000002">
    <property type="protein sequence ID" value="EAG6989638.1"/>
    <property type="molecule type" value="Genomic_DNA"/>
</dbReference>
<dbReference type="InterPro" id="IPR010445">
    <property type="entry name" value="LapA_dom"/>
</dbReference>
<evidence type="ECO:0000313" key="95">
    <source>
        <dbReference type="Proteomes" id="UP000544530"/>
    </source>
</evidence>
<dbReference type="Proteomes" id="UP000368512">
    <property type="component" value="Unassembled WGS sequence"/>
</dbReference>
<dbReference type="RefSeq" id="WP_003726593.1">
    <property type="nucleotide sequence ID" value="NC_021824.1"/>
</dbReference>
<feature type="transmembrane region" description="Helical" evidence="7">
    <location>
        <begin position="42"/>
        <end position="65"/>
    </location>
</feature>
<evidence type="ECO:0000313" key="28">
    <source>
        <dbReference type="EMBL" id="EAG4462217.1"/>
    </source>
</evidence>
<evidence type="ECO:0000313" key="94">
    <source>
        <dbReference type="Proteomes" id="UP000540117"/>
    </source>
</evidence>
<dbReference type="Proteomes" id="UP000481141">
    <property type="component" value="Unassembled WGS sequence"/>
</dbReference>
<evidence type="ECO:0000313" key="38">
    <source>
        <dbReference type="EMBL" id="ECB9474623.1"/>
    </source>
</evidence>
<dbReference type="Proteomes" id="UP000393182">
    <property type="component" value="Unassembled WGS sequence"/>
</dbReference>
<dbReference type="EMBL" id="AAAKQF010000002">
    <property type="protein sequence ID" value="EAC9039246.1"/>
    <property type="molecule type" value="Genomic_DNA"/>
</dbReference>
<dbReference type="Proteomes" id="UP000379076">
    <property type="component" value="Unassembled WGS sequence"/>
</dbReference>
<dbReference type="Proteomes" id="UP000427828">
    <property type="component" value="Unassembled WGS sequence"/>
</dbReference>
<dbReference type="PANTHER" id="PTHR41335">
    <property type="entry name" value="MEMBRANE PROTEIN-RELATED"/>
    <property type="match status" value="1"/>
</dbReference>
<evidence type="ECO:0000313" key="29">
    <source>
        <dbReference type="EMBL" id="EAG6169186.1"/>
    </source>
</evidence>
<reference evidence="77 88" key="5">
    <citation type="submission" date="2019-04" db="EMBL/GenBank/DDBJ databases">
        <authorList>
            <consortium name="GenomeTrakr network: Whole genome sequencing for foodborne pathogen traceback"/>
        </authorList>
    </citation>
    <scope>NUCLEOTIDE SEQUENCE [LARGE SCALE GENOMIC DNA]</scope>
    <source>
        <strain evidence="30 97">CFSAN004300</strain>
        <strain evidence="31 88">CFSAN072474</strain>
        <strain evidence="42 69">FLAG-55987</strain>
        <strain evidence="37 77">PHLUSALM00088</strain>
    </source>
</reference>
<evidence type="ECO:0000313" key="35">
    <source>
        <dbReference type="EMBL" id="EAH4242131.1"/>
    </source>
</evidence>
<evidence type="ECO:0000313" key="19">
    <source>
        <dbReference type="EMBL" id="EAE2354251.1"/>
    </source>
</evidence>
<dbReference type="Proteomes" id="UP000843775">
    <property type="component" value="Unassembled WGS sequence"/>
</dbReference>
<evidence type="ECO:0000313" key="41">
    <source>
        <dbReference type="EMBL" id="ECX6923974.1"/>
    </source>
</evidence>
<dbReference type="Proteomes" id="UP000423131">
    <property type="component" value="Unassembled WGS sequence"/>
</dbReference>
<dbReference type="Proteomes" id="UP000844415">
    <property type="component" value="Unassembled WGS sequence"/>
</dbReference>
<dbReference type="Proteomes" id="UP000345329">
    <property type="component" value="Unassembled WGS sequence"/>
</dbReference>
<evidence type="ECO:0000313" key="71">
    <source>
        <dbReference type="Proteomes" id="UP000368512"/>
    </source>
</evidence>
<reference evidence="56 95" key="10">
    <citation type="submission" date="2020-06" db="EMBL/GenBank/DDBJ databases">
        <title>Two Listeria outbreaks in Switzerland in 2018 and 2020.</title>
        <authorList>
            <person name="Stevens M.J.A."/>
            <person name="Bloemberg G."/>
            <person name="Nusch-Inderbinnen M."/>
            <person name="Stephan R."/>
        </authorList>
    </citation>
    <scope>NUCLEOTIDE SEQUENCE [LARGE SCALE GENOMIC DNA]</scope>
    <source>
        <strain evidence="56 95">N18-0707</strain>
    </source>
</reference>
<keyword evidence="3 7" id="KW-1133">Transmembrane helix</keyword>
<dbReference type="EMBL" id="QXLS01000003">
    <property type="protein sequence ID" value="RKA08429.1"/>
    <property type="molecule type" value="Genomic_DNA"/>
</dbReference>
<evidence type="ECO:0000313" key="96">
    <source>
        <dbReference type="Proteomes" id="UP000546397"/>
    </source>
</evidence>
<dbReference type="EMBL" id="AAAMZD010000003">
    <property type="protein sequence ID" value="EAD3792627.1"/>
    <property type="molecule type" value="Genomic_DNA"/>
</dbReference>
<evidence type="ECO:0000256" key="1">
    <source>
        <dbReference type="ARBA" id="ARBA00022475"/>
    </source>
</evidence>
<evidence type="ECO:0000313" key="49">
    <source>
        <dbReference type="EMBL" id="HAB8398902.1"/>
    </source>
</evidence>
<dbReference type="EMBL" id="AALEDS010000013">
    <property type="protein sequence ID" value="ECY6545100.1"/>
    <property type="molecule type" value="Genomic_DNA"/>
</dbReference>
<evidence type="ECO:0000313" key="93">
    <source>
        <dbReference type="Proteomes" id="UP000533021"/>
    </source>
</evidence>
<evidence type="ECO:0000313" key="43">
    <source>
        <dbReference type="EMBL" id="ECY9783743.1"/>
    </source>
</evidence>
<evidence type="ECO:0000313" key="48">
    <source>
        <dbReference type="EMBL" id="HAA8052082.1"/>
    </source>
</evidence>
<dbReference type="Proteomes" id="UP000350032">
    <property type="component" value="Unassembled WGS sequence"/>
</dbReference>
<evidence type="ECO:0000313" key="69">
    <source>
        <dbReference type="Proteomes" id="UP000364988"/>
    </source>
</evidence>
<evidence type="ECO:0000313" key="26">
    <source>
        <dbReference type="EMBL" id="EAG2997293.1"/>
    </source>
</evidence>
<evidence type="ECO:0000313" key="85">
    <source>
        <dbReference type="Proteomes" id="UP000478704"/>
    </source>
</evidence>
<dbReference type="Proteomes" id="UP000528151">
    <property type="component" value="Unassembled WGS sequence"/>
</dbReference>
<dbReference type="OMA" id="QVTIHYL"/>
<dbReference type="EMBL" id="DAAIHR010000009">
    <property type="protein sequence ID" value="HAB8398902.1"/>
    <property type="molecule type" value="Genomic_DNA"/>
</dbReference>
<dbReference type="EMBL" id="AAAREG010000005">
    <property type="protein sequence ID" value="EAE2354251.1"/>
    <property type="molecule type" value="Genomic_DNA"/>
</dbReference>
<dbReference type="Proteomes" id="UP000376505">
    <property type="component" value="Unassembled WGS sequence"/>
</dbReference>
<evidence type="ECO:0000313" key="24">
    <source>
        <dbReference type="EMBL" id="EAG2245600.1"/>
    </source>
</evidence>
<evidence type="ECO:0000313" key="54">
    <source>
        <dbReference type="EMBL" id="HAJ9593907.1"/>
    </source>
</evidence>
<dbReference type="EMBL" id="AABEMN010000001">
    <property type="protein sequence ID" value="EAG9518156.1"/>
    <property type="molecule type" value="Genomic_DNA"/>
</dbReference>
<evidence type="ECO:0000313" key="97">
    <source>
        <dbReference type="Proteomes" id="UP000548278"/>
    </source>
</evidence>
<organism evidence="45 82">
    <name type="scientific">Listeria monocytogenes</name>
    <dbReference type="NCBI Taxonomy" id="1639"/>
    <lineage>
        <taxon>Bacteria</taxon>
        <taxon>Bacillati</taxon>
        <taxon>Bacillota</taxon>
        <taxon>Bacilli</taxon>
        <taxon>Bacillales</taxon>
        <taxon>Listeriaceae</taxon>
        <taxon>Listeria</taxon>
    </lineage>
</organism>
<dbReference type="EMBL" id="AABBHO010000021">
    <property type="protein sequence ID" value="EAG2997293.1"/>
    <property type="molecule type" value="Genomic_DNA"/>
</dbReference>
<evidence type="ECO:0000313" key="73">
    <source>
        <dbReference type="Proteomes" id="UP000379076"/>
    </source>
</evidence>
<evidence type="ECO:0000313" key="61">
    <source>
        <dbReference type="Proteomes" id="UP000336166"/>
    </source>
</evidence>
<evidence type="ECO:0000313" key="12">
    <source>
        <dbReference type="EMBL" id="EAC7480464.1"/>
    </source>
</evidence>
<dbReference type="EMBL" id="DAAEEB010000002">
    <property type="protein sequence ID" value="HAA8052082.1"/>
    <property type="molecule type" value="Genomic_DNA"/>
</dbReference>
<reference evidence="92 93" key="6">
    <citation type="submission" date="2019-04" db="EMBL/GenBank/DDBJ databases">
        <authorList>
            <person name="Ashton P.M."/>
            <person name="Dallman T."/>
            <person name="Nair S."/>
            <person name="De Pinna E."/>
            <person name="Peters T."/>
            <person name="Grant K."/>
        </authorList>
    </citation>
    <scope>NUCLEOTIDE SEQUENCE [LARGE SCALE GENOMIC DNA]</scope>
    <source>
        <strain evidence="33 93">282333</strain>
        <strain evidence="34 92">282352</strain>
        <strain evidence="32 96">289003</strain>
        <strain evidence="46 83">788324</strain>
        <strain evidence="20">RL15000286</strain>
    </source>
</reference>
<dbReference type="EMBL" id="AAASLB010000002">
    <property type="protein sequence ID" value="EAE4941290.1"/>
    <property type="molecule type" value="Genomic_DNA"/>
</dbReference>
<dbReference type="Proteomes" id="UP000540117">
    <property type="component" value="Unassembled WGS sequence"/>
</dbReference>
<evidence type="ECO:0000259" key="8">
    <source>
        <dbReference type="Pfam" id="PF06305"/>
    </source>
</evidence>
<evidence type="ECO:0000256" key="3">
    <source>
        <dbReference type="ARBA" id="ARBA00022989"/>
    </source>
</evidence>
<evidence type="ECO:0000313" key="16">
    <source>
        <dbReference type="EMBL" id="EAD5772775.1"/>
    </source>
</evidence>
<evidence type="ECO:0000313" key="23">
    <source>
        <dbReference type="EMBL" id="EAG2087412.1"/>
    </source>
</evidence>
<evidence type="ECO:0000313" key="10">
    <source>
        <dbReference type="EMBL" id="EAC5549741.1"/>
    </source>
</evidence>
<feature type="transmembrane region" description="Helical" evidence="7">
    <location>
        <begin position="7"/>
        <end position="26"/>
    </location>
</feature>
<evidence type="ECO:0000313" key="102">
    <source>
        <dbReference type="Proteomes" id="UP000843775"/>
    </source>
</evidence>
<evidence type="ECO:0000313" key="17">
    <source>
        <dbReference type="EMBL" id="EAD5786206.1"/>
    </source>
</evidence>
<dbReference type="Proteomes" id="UP000533021">
    <property type="component" value="Unassembled WGS sequence"/>
</dbReference>
<evidence type="ECO:0000313" key="9">
    <source>
        <dbReference type="EMBL" id="EAC4551622.1"/>
    </source>
</evidence>
<keyword evidence="2 7" id="KW-0812">Transmembrane</keyword>
<evidence type="ECO:0000313" key="31">
    <source>
        <dbReference type="EMBL" id="EAG9387126.1"/>
    </source>
</evidence>
<dbReference type="EMBL" id="AAAJKI010000031">
    <property type="protein sequence ID" value="EAC6548949.1"/>
    <property type="molecule type" value="Genomic_DNA"/>
</dbReference>
<evidence type="ECO:0000313" key="60">
    <source>
        <dbReference type="Proteomes" id="UP000331186"/>
    </source>
</evidence>
<dbReference type="EMBL" id="AAIAJJ010000004">
    <property type="protein sequence ID" value="ECC1556910.1"/>
    <property type="molecule type" value="Genomic_DNA"/>
</dbReference>
<accession>A0A0B8R3B7</accession>
<feature type="region of interest" description="Disordered" evidence="6">
    <location>
        <begin position="95"/>
        <end position="114"/>
    </location>
</feature>
<evidence type="ECO:0000313" key="103">
    <source>
        <dbReference type="Proteomes" id="UP000844415"/>
    </source>
</evidence>
<dbReference type="Proteomes" id="UP000331186">
    <property type="component" value="Unassembled WGS sequence"/>
</dbReference>
<keyword evidence="4 7" id="KW-0472">Membrane</keyword>
<reference evidence="58 59" key="2">
    <citation type="journal article" date="2018" name="BMC Genomics">
        <title>Genes significantly associated with lineage II food isolates of Listeria monocytogenes.</title>
        <authorList>
            <person name="Pirone-Davies C."/>
            <person name="Chen Y."/>
            <person name="Pightling A."/>
            <person name="Ryan G."/>
            <person name="Wang Y."/>
            <person name="Yao K."/>
            <person name="Hoffmann M."/>
            <person name="Allard M.W."/>
        </authorList>
    </citation>
    <scope>NUCLEOTIDE SEQUENCE [LARGE SCALE GENOMIC DNA]</scope>
    <source>
        <strain evidence="58 59">PNUSAL000550</strain>
    </source>
</reference>
<evidence type="ECO:0000313" key="92">
    <source>
        <dbReference type="Proteomes" id="UP000530452"/>
    </source>
</evidence>
<evidence type="ECO:0000313" key="68">
    <source>
        <dbReference type="Proteomes" id="UP000358545"/>
    </source>
</evidence>
<dbReference type="EMBL" id="DAAJFY010000003">
    <property type="protein sequence ID" value="HAC0274951.1"/>
    <property type="molecule type" value="Genomic_DNA"/>
</dbReference>
<dbReference type="Proteomes" id="UP000460224">
    <property type="component" value="Unassembled WGS sequence"/>
</dbReference>
<dbReference type="EMBL" id="AAALRN010000003">
    <property type="protein sequence ID" value="EAD1184925.1"/>
    <property type="molecule type" value="Genomic_DNA"/>
</dbReference>
<evidence type="ECO:0000313" key="88">
    <source>
        <dbReference type="Proteomes" id="UP000522199"/>
    </source>
</evidence>
<dbReference type="EMBL" id="AABBZO010000007">
    <property type="protein sequence ID" value="EAG4462217.1"/>
    <property type="molecule type" value="Genomic_DNA"/>
</dbReference>
<dbReference type="Proteomes" id="UP000525850">
    <property type="component" value="Unassembled WGS sequence"/>
</dbReference>
<dbReference type="Proteomes" id="UP000467347">
    <property type="component" value="Unassembled WGS sequence"/>
</dbReference>
<evidence type="ECO:0000313" key="72">
    <source>
        <dbReference type="Proteomes" id="UP000376505"/>
    </source>
</evidence>
<evidence type="ECO:0000313" key="87">
    <source>
        <dbReference type="Proteomes" id="UP000489121"/>
    </source>
</evidence>
<gene>
    <name evidence="58" type="primary">lapa</name>
    <name evidence="21" type="ORF">A8L61_05850</name>
    <name evidence="30" type="ORF">AB917_03450</name>
    <name evidence="9" type="ORF">ABZ57_03925</name>
    <name evidence="57" type="ORF">AJL21_03760</name>
    <name evidence="18" type="ORF">ART25_06595</name>
    <name evidence="10" type="ORF">ARY78_04755</name>
    <name evidence="25" type="ORF">B1N52_06935</name>
    <name evidence="24" type="ORF">B1S26_09330</name>
    <name evidence="26" type="ORF">B5K54_08320</name>
    <name evidence="22" type="ORF">BB997_07230</name>
    <name evidence="41" type="ORF">BCZ19_04780</name>
    <name evidence="23" type="ORF">BCZ21_09080</name>
    <name evidence="28" type="ORF">CA369_07965</name>
    <name evidence="27" type="ORF">CAV64_03840</name>
    <name evidence="31" type="ORF">CW845_06470</name>
    <name evidence="33" type="ORF">D4920_01225</name>
    <name evidence="32" type="ORF">D4B11_00115</name>
    <name evidence="34" type="ORF">D5N24_03195</name>
    <name evidence="36" type="ORF">D7104_08680</name>
    <name evidence="55" type="ORF">DCK61_09315</name>
    <name evidence="29" type="ORF">DCT16_07295</name>
    <name evidence="12" type="ORF">DQ70_07195</name>
    <name evidence="11" type="ORF">DU018_11355</name>
    <name evidence="58" type="ORF">DYZ80_01622</name>
    <name evidence="20" type="ORF">E1W56_04455</name>
    <name evidence="35" type="ORF">E5F58_09070</name>
    <name evidence="17" type="ORF">EX365_06535</name>
    <name evidence="16" type="ORF">EXZ73_00600</name>
    <name evidence="42" type="ORF">F6436_12230</name>
    <name evidence="43" type="ORF">F6515_12175</name>
    <name evidence="37" type="ORF">FA835_00140</name>
    <name evidence="39" type="ORF">FLQ97_09550</name>
    <name evidence="38" type="ORF">FLR03_13125</name>
    <name evidence="40" type="ORF">FNX40_08875</name>
    <name evidence="46" type="ORF">FV747_03630</name>
    <name evidence="47" type="ORF">G3O21_001082</name>
    <name evidence="48" type="ORF">GHH22_02830</name>
    <name evidence="53" type="ORF">GI949_03415</name>
    <name evidence="45" type="ORF">GJW51_06180</name>
    <name evidence="44" type="ORF">GQG13_07685</name>
    <name evidence="49" type="ORF">GYR60_10285</name>
    <name evidence="50" type="ORF">GYS09_05490</name>
    <name evidence="51" type="ORF">GYX23_06600</name>
    <name evidence="52" type="ORF">GYY14_06115</name>
    <name evidence="54" type="ORF">HQN34_002132</name>
    <name evidence="56" type="ORF">HZJ64_07395</name>
    <name evidence="13" type="ORF">KV70_03430</name>
    <name evidence="14" type="ORF">QD52_07555</name>
    <name evidence="15" type="ORF">UI29_07595</name>
    <name evidence="19" type="ORF">Y261_07835</name>
</gene>
<evidence type="ECO:0000313" key="21">
    <source>
        <dbReference type="EMBL" id="EAG0866804.1"/>
    </source>
</evidence>
<evidence type="ECO:0000313" key="34">
    <source>
        <dbReference type="EMBL" id="EAH3293392.1"/>
    </source>
</evidence>
<dbReference type="Proteomes" id="UP000478704">
    <property type="component" value="Unassembled WGS sequence"/>
</dbReference>
<evidence type="ECO:0000313" key="40">
    <source>
        <dbReference type="EMBL" id="ECC1556910.1"/>
    </source>
</evidence>
<dbReference type="PANTHER" id="PTHR41335:SF1">
    <property type="entry name" value="MEMBRANE PROTEIN"/>
    <property type="match status" value="1"/>
</dbReference>
<dbReference type="EMBL" id="AABAGT010000007">
    <property type="protein sequence ID" value="EAG0866804.1"/>
    <property type="molecule type" value="Genomic_DNA"/>
</dbReference>
<dbReference type="Proteomes" id="UP000840197">
    <property type="component" value="Unassembled WGS sequence"/>
</dbReference>
<dbReference type="EMBL" id="AAHZFN010000018">
    <property type="protein sequence ID" value="ECB9474623.1"/>
    <property type="molecule type" value="Genomic_DNA"/>
</dbReference>
<evidence type="ECO:0000313" key="45">
    <source>
        <dbReference type="EMBL" id="EDN9836246.1"/>
    </source>
</evidence>
<dbReference type="Proteomes" id="UP000842809">
    <property type="component" value="Unassembled WGS sequence"/>
</dbReference>
<evidence type="ECO:0000256" key="6">
    <source>
        <dbReference type="SAM" id="MobiDB-lite"/>
    </source>
</evidence>
<reference evidence="57 104" key="1">
    <citation type="submission" date="2016-09" db="EMBL/GenBank/DDBJ databases">
        <title>100K Listeria isolates.</title>
        <authorList>
            <person name="Chen P."/>
            <person name="Weimer B.C."/>
            <person name="Kong N."/>
            <person name="Huang B."/>
        </authorList>
    </citation>
    <scope>NUCLEOTIDE SEQUENCE [LARGE SCALE GENOMIC DNA]</scope>
    <source>
        <strain evidence="57 104">BCW_2383</strain>
    </source>
</reference>
<evidence type="ECO:0000313" key="89">
    <source>
        <dbReference type="Proteomes" id="UP000525850"/>
    </source>
</evidence>
<proteinExistence type="predicted"/>
<evidence type="ECO:0000313" key="33">
    <source>
        <dbReference type="EMBL" id="EAH2280682.1"/>
    </source>
</evidence>
<evidence type="ECO:0000313" key="56">
    <source>
        <dbReference type="EMBL" id="NYA01655.1"/>
    </source>
</evidence>
<dbReference type="EMBL" id="DABJAN010000004">
    <property type="protein sequence ID" value="HAJ9593907.1"/>
    <property type="molecule type" value="Genomic_DNA"/>
</dbReference>
<dbReference type="EMBL" id="AABCVX010000003">
    <property type="protein sequence ID" value="EAG6169186.1"/>
    <property type="molecule type" value="Genomic_DNA"/>
</dbReference>
<reference evidence="45 82" key="8">
    <citation type="submission" date="2019-11" db="EMBL/GenBank/DDBJ databases">
        <authorList>
            <consortium name="GenomeTrakr: Next Generation Sequencing Network for Food Pathogen Tracability"/>
        </authorList>
    </citation>
    <scope>NUCLEOTIDE SEQUENCE [LARGE SCALE GENOMIC DNA]</scope>
    <source>
        <strain evidence="26 98">10B02965A-1</strain>
        <strain evidence="12 71">CFSAN008042</strain>
        <strain evidence="28 91">CFSAN063727</strain>
        <strain evidence="44 80">CFSAN102901</strain>
        <strain evidence="18 73">FDA00006494</strain>
        <strain evidence="10 70">FDA00007096</strain>
        <strain evidence="14 76">FDA00008584</strain>
        <strain evidence="24">FDA00011243</strain>
        <strain evidence="11 60">FDA00013332</strain>
        <strain evidence="17 64">FDA00013853</strain>
        <strain evidence="38 78">FDA00014336</strain>
        <strain evidence="40 74">FDA00014370</strain>
        <strain evidence="39 75">FDA00014392</strain>
        <strain evidence="47">FDA00015054</strain>
        <strain evidence="27 94">FDA1005580-S054-001</strain>
        <strain evidence="85">FDA1090798-S029-001</strain>
        <strain evidence="86">FDA956581-098-004</strain>
        <strain evidence="25 89">FDA960927-006-004</strain>
        <strain evidence="29 99">FLAG-38921</strain>
        <strain evidence="41 79">FLAG-51482A</strain>
        <strain evidence="23 62">FLAG-54356</strain>
        <strain evidence="16 72">FSIS31901579</strain>
        <strain evidence="35 90">LS1344</strain>
        <strain evidence="45 82">OSF101448</strain>
        <strain evidence="15 65">VA-WGS-00405</strain>
    </source>
</reference>
<dbReference type="Proteomes" id="UP000272537">
    <property type="component" value="Unassembled WGS sequence"/>
</dbReference>
<dbReference type="Proteomes" id="UP000337746">
    <property type="component" value="Unassembled WGS sequence"/>
</dbReference>
<dbReference type="EMBL" id="AABGUK010000003">
    <property type="protein sequence ID" value="EAH4242131.1"/>
    <property type="molecule type" value="Genomic_DNA"/>
</dbReference>
<evidence type="ECO:0000256" key="2">
    <source>
        <dbReference type="ARBA" id="ARBA00022692"/>
    </source>
</evidence>
<dbReference type="Proteomes" id="UP000410967">
    <property type="component" value="Unassembled WGS sequence"/>
</dbReference>
<evidence type="ECO:0000313" key="36">
    <source>
        <dbReference type="EMBL" id="EAK8897780.1"/>
    </source>
</evidence>
<evidence type="ECO:0000313" key="74">
    <source>
        <dbReference type="Proteomes" id="UP000389283"/>
    </source>
</evidence>
<evidence type="ECO:0000313" key="25">
    <source>
        <dbReference type="EMBL" id="EAG2514891.1"/>
    </source>
</evidence>
<evidence type="ECO:0000313" key="44">
    <source>
        <dbReference type="EMBL" id="EDN7714999.1"/>
    </source>
</evidence>
<evidence type="ECO:0000313" key="39">
    <source>
        <dbReference type="EMBL" id="ECB9513982.1"/>
    </source>
</evidence>
<evidence type="ECO:0000313" key="90">
    <source>
        <dbReference type="Proteomes" id="UP000527632"/>
    </source>
</evidence>
<evidence type="ECO:0000313" key="86">
    <source>
        <dbReference type="Proteomes" id="UP000481141"/>
    </source>
</evidence>
<dbReference type="KEGG" id="lmok:CQ02_07825"/>
<evidence type="ECO:0000313" key="64">
    <source>
        <dbReference type="Proteomes" id="UP000344343"/>
    </source>
</evidence>
<dbReference type="Proteomes" id="UP000364988">
    <property type="component" value="Unassembled WGS sequence"/>
</dbReference>
<dbReference type="EMBL" id="AANCRK010000003">
    <property type="protein sequence ID" value="EDN7714999.1"/>
    <property type="molecule type" value="Genomic_DNA"/>
</dbReference>
<evidence type="ECO:0000256" key="7">
    <source>
        <dbReference type="SAM" id="Phobius"/>
    </source>
</evidence>
<evidence type="ECO:0000313" key="63">
    <source>
        <dbReference type="Proteomes" id="UP000339309"/>
    </source>
</evidence>
<dbReference type="EMBL" id="AAHZFY010000020">
    <property type="protein sequence ID" value="ECB9513982.1"/>
    <property type="molecule type" value="Genomic_DNA"/>
</dbReference>
<evidence type="ECO:0000313" key="15">
    <source>
        <dbReference type="EMBL" id="EAD3792627.1"/>
    </source>
</evidence>
<evidence type="ECO:0000313" key="104">
    <source>
        <dbReference type="Proteomes" id="UP000852906"/>
    </source>
</evidence>
<evidence type="ECO:0000313" key="79">
    <source>
        <dbReference type="Proteomes" id="UP000427828"/>
    </source>
</evidence>
<protein>
    <submittedName>
        <fullName evidence="45">DUF1049 domain-containing protein</fullName>
    </submittedName>
    <submittedName>
        <fullName evidence="58">Lipopolysaccharide assembly protein A</fullName>
    </submittedName>
</protein>
<evidence type="ECO:0000313" key="82">
    <source>
        <dbReference type="Proteomes" id="UP000467347"/>
    </source>
</evidence>
<evidence type="ECO:0000313" key="75">
    <source>
        <dbReference type="Proteomes" id="UP000398321"/>
    </source>
</evidence>
<dbReference type="EMBL" id="AABAYG010000004">
    <property type="protein sequence ID" value="EAG2245600.1"/>
    <property type="molecule type" value="Genomic_DNA"/>
</dbReference>
<dbReference type="EMBL" id="DAAJCS010000004">
    <property type="protein sequence ID" value="HAC0012671.1"/>
    <property type="molecule type" value="Genomic_DNA"/>
</dbReference>
<evidence type="ECO:0000313" key="53">
    <source>
        <dbReference type="EMBL" id="HAC1754010.1"/>
    </source>
</evidence>
<evidence type="ECO:0000313" key="20">
    <source>
        <dbReference type="EMBL" id="EAE4941290.1"/>
    </source>
</evidence>
<dbReference type="Proteomes" id="UP000489121">
    <property type="component" value="Unassembled WGS sequence"/>
</dbReference>
<evidence type="ECO:0000313" key="98">
    <source>
        <dbReference type="Proteomes" id="UP000549379"/>
    </source>
</evidence>
<evidence type="ECO:0000313" key="91">
    <source>
        <dbReference type="Proteomes" id="UP000528151"/>
    </source>
</evidence>
<dbReference type="Proteomes" id="UP000530452">
    <property type="component" value="Unassembled WGS sequence"/>
</dbReference>
<dbReference type="EMBL" id="QDAY01000003">
    <property type="protein sequence ID" value="KAA9449057.1"/>
    <property type="molecule type" value="Genomic_DNA"/>
</dbReference>
<evidence type="ECO:0000313" key="66">
    <source>
        <dbReference type="Proteomes" id="UP000350032"/>
    </source>
</evidence>
<dbReference type="EMBL" id="AAANYR010000003">
    <property type="protein sequence ID" value="EAD5786206.1"/>
    <property type="molecule type" value="Genomic_DNA"/>
</dbReference>
<evidence type="ECO:0000313" key="13">
    <source>
        <dbReference type="EMBL" id="EAC9039246.1"/>
    </source>
</evidence>
<reference evidence="100 101" key="3">
    <citation type="journal article" date="2018" name="Genome Biol.">
        <title>SKESA: strategic k-mer extension for scrupulous assemblies.</title>
        <authorList>
            <person name="Souvorov A."/>
            <person name="Agarwala R."/>
            <person name="Lipman D.J."/>
        </authorList>
    </citation>
    <scope>NUCLEOTIDE SEQUENCE [LARGE SCALE GENOMIC DNA]</scope>
    <source>
        <strain evidence="48">09CEB371LM</strain>
        <strain evidence="54">2017-325981-023-01</strain>
        <strain evidence="50 103">CFIAFB20100120</strain>
        <strain evidence="49 100">CFIAFB20130012</strain>
        <strain evidence="52">CFIAFB20170037</strain>
        <strain evidence="51 101">CFIAFB20170045</strain>
        <strain evidence="53 102">DMG1500109</strain>
    </source>
</reference>
<evidence type="ECO:0000313" key="70">
    <source>
        <dbReference type="Proteomes" id="UP000365297"/>
    </source>
</evidence>
<evidence type="ECO:0000313" key="58">
    <source>
        <dbReference type="EMBL" id="RKA08429.1"/>
    </source>
</evidence>
<dbReference type="EMBL" id="AAAQQZ010000003">
    <property type="protein sequence ID" value="EAE1338568.1"/>
    <property type="molecule type" value="Genomic_DNA"/>
</dbReference>
<dbReference type="EMBL" id="AACKDQ010000001">
    <property type="protein sequence ID" value="EAK9315504.1"/>
    <property type="molecule type" value="Genomic_DNA"/>
</dbReference>
<dbReference type="EMBL" id="DAAJZA010000002">
    <property type="protein sequence ID" value="HAC1754010.1"/>
    <property type="molecule type" value="Genomic_DNA"/>
</dbReference>
<sequence length="114" mass="12696">MKENKVQWQVIAGIILALIIAIFAVINVDPVEVNFLFAQAEWPLILIILGSVLCGCLIIFFLNIAKSRGMKKQVKQLTSEKAELERQLAAAKAMKTHSSKVETRDTENVVDTTK</sequence>
<reference evidence="55 81" key="4">
    <citation type="submission" date="2018-04" db="EMBL/GenBank/DDBJ databases">
        <title>Genome Analysis of a Prevalent Clone of Listeria monocytogenes Sequence Type 87 in China.</title>
        <authorList>
            <person name="Wang Y."/>
        </authorList>
    </citation>
    <scope>NUCLEOTIDE SEQUENCE [LARGE SCALE GENOMIC DNA]</scope>
    <source>
        <strain evidence="55 81">ICDC_LM1523</strain>
    </source>
</reference>
<dbReference type="Proteomes" id="UP000467536">
    <property type="component" value="Unassembled WGS sequence"/>
</dbReference>
<dbReference type="EMBL" id="AABEKY010000003">
    <property type="protein sequence ID" value="EAG9387126.1"/>
    <property type="molecule type" value="Genomic_DNA"/>
</dbReference>
<dbReference type="Proteomes" id="UP000336166">
    <property type="component" value="Unassembled WGS sequence"/>
</dbReference>
<dbReference type="Proteomes" id="UP000358545">
    <property type="component" value="Unassembled WGS sequence"/>
</dbReference>
<dbReference type="EMBL" id="AABBAW010000003">
    <property type="protein sequence ID" value="EAG2514891.1"/>
    <property type="molecule type" value="Genomic_DNA"/>
</dbReference>
<dbReference type="EMBL" id="AAANYN010000001">
    <property type="protein sequence ID" value="EAD5772775.1"/>
    <property type="molecule type" value="Genomic_DNA"/>
</dbReference>
<dbReference type="Proteomes" id="UP000544530">
    <property type="component" value="Unassembled WGS sequence"/>
</dbReference>
<dbReference type="Proteomes" id="UP000843503">
    <property type="component" value="Unassembled WGS sequence"/>
</dbReference>
<evidence type="ECO:0000313" key="18">
    <source>
        <dbReference type="EMBL" id="EAE1338568.1"/>
    </source>
</evidence>
<evidence type="ECO:0000313" key="47">
    <source>
        <dbReference type="EMBL" id="EDP8513680.1"/>
    </source>
</evidence>
<evidence type="ECO:0000313" key="37">
    <source>
        <dbReference type="EMBL" id="EAK9315504.1"/>
    </source>
</evidence>
<evidence type="ECO:0000313" key="30">
    <source>
        <dbReference type="EMBL" id="EAG6989638.1"/>
    </source>
</evidence>
<evidence type="ECO:0000313" key="77">
    <source>
        <dbReference type="Proteomes" id="UP000410967"/>
    </source>
</evidence>
<evidence type="ECO:0000313" key="32">
    <source>
        <dbReference type="EMBL" id="EAG9518156.1"/>
    </source>
</evidence>
<evidence type="ECO:0000313" key="52">
    <source>
        <dbReference type="EMBL" id="HAC0274951.1"/>
    </source>
</evidence>
<evidence type="ECO:0000313" key="99">
    <source>
        <dbReference type="Proteomes" id="UP000566721"/>
    </source>
</evidence>
<feature type="domain" description="Lipopolysaccharide assembly protein A" evidence="8">
    <location>
        <begin position="27"/>
        <end position="89"/>
    </location>
</feature>
<dbReference type="AlphaFoldDB" id="A0A0B8R3B7"/>
<dbReference type="Proteomes" id="UP000522199">
    <property type="component" value="Unassembled WGS sequence"/>
</dbReference>
<dbReference type="EMBL" id="AACJYH010000006">
    <property type="protein sequence ID" value="EAK8897780.1"/>
    <property type="molecule type" value="Genomic_DNA"/>
</dbReference>
<dbReference type="EMBL" id="AALAQH010000002">
    <property type="protein sequence ID" value="ECX6923974.1"/>
    <property type="molecule type" value="Genomic_DNA"/>
</dbReference>
<reference evidence="43 87" key="7">
    <citation type="submission" date="2019-09" db="EMBL/GenBank/DDBJ databases">
        <authorList>
            <consortium name="PulseNet: The National Subtyping Network for Foodborne Disease Surveillance"/>
            <person name="Tarr C.L."/>
            <person name="Trees E."/>
            <person name="Katz L.S."/>
            <person name="Carleton-Romer H.A."/>
            <person name="Stroika S."/>
            <person name="Kucerova Z."/>
            <person name="Roache K.F."/>
            <person name="Sabol A.L."/>
            <person name="Besser J."/>
            <person name="Gerner-Smidt P."/>
        </authorList>
    </citation>
    <scope>NUCLEOTIDE SEQUENCE [LARGE SCALE GENOMIC DNA]</scope>
    <source>
        <strain evidence="9 63">2015L-6227</strain>
        <strain evidence="19 61">PNUSAL000134</strain>
        <strain evidence="13 67">PNUSAL000910</strain>
        <strain evidence="21 68">PNUSAL002180</strain>
        <strain evidence="22 84">PNUSAL002298</strain>
        <strain evidence="36 66">PNUSAL004402</strain>
        <strain evidence="43 87">PNUSAL005692</strain>
    </source>
</reference>
<dbReference type="Proteomes" id="UP000548278">
    <property type="component" value="Unassembled WGS sequence"/>
</dbReference>
<dbReference type="EMBL" id="MJTJ01000006">
    <property type="protein sequence ID" value="OET52410.1"/>
    <property type="molecule type" value="Genomic_DNA"/>
</dbReference>